<evidence type="ECO:0000313" key="2">
    <source>
        <dbReference type="EMBL" id="MCQ0972251.1"/>
    </source>
</evidence>
<keyword evidence="3" id="KW-1185">Reference proteome</keyword>
<feature type="compositionally biased region" description="Polar residues" evidence="1">
    <location>
        <begin position="172"/>
        <end position="190"/>
    </location>
</feature>
<protein>
    <recommendedName>
        <fullName evidence="4">Collagen-like protein</fullName>
    </recommendedName>
</protein>
<name>A0ABT1MVL4_9RHOB</name>
<feature type="region of interest" description="Disordered" evidence="1">
    <location>
        <begin position="1"/>
        <end position="37"/>
    </location>
</feature>
<evidence type="ECO:0000256" key="1">
    <source>
        <dbReference type="SAM" id="MobiDB-lite"/>
    </source>
</evidence>
<feature type="region of interest" description="Disordered" evidence="1">
    <location>
        <begin position="201"/>
        <end position="220"/>
    </location>
</feature>
<dbReference type="Proteomes" id="UP001203945">
    <property type="component" value="Unassembled WGS sequence"/>
</dbReference>
<feature type="compositionally biased region" description="Low complexity" evidence="1">
    <location>
        <begin position="549"/>
        <end position="575"/>
    </location>
</feature>
<feature type="compositionally biased region" description="Polar residues" evidence="1">
    <location>
        <begin position="75"/>
        <end position="88"/>
    </location>
</feature>
<dbReference type="RefSeq" id="WP_255331230.1">
    <property type="nucleotide sequence ID" value="NZ_JAKZEU010000012.1"/>
</dbReference>
<feature type="region of interest" description="Disordered" evidence="1">
    <location>
        <begin position="163"/>
        <end position="192"/>
    </location>
</feature>
<reference evidence="2 3" key="1">
    <citation type="submission" date="2022-03" db="EMBL/GenBank/DDBJ databases">
        <authorList>
            <person name="He Y."/>
        </authorList>
    </citation>
    <scope>NUCLEOTIDE SEQUENCE [LARGE SCALE GENOMIC DNA]</scope>
    <source>
        <strain evidence="2 3">TK19116</strain>
    </source>
</reference>
<sequence length="770" mass="75195">MTAQKPTHNETKAQPDASSDVFGAASMGDGGSQRVRGRAETLGLTAIGMGLAGQTSTEAAQMDLVDLESELESTRPGSTNSREAQSGSDESERIVSAAGEAGGALAEFAAMPDRERPIEGAQIETSQSETGSDGEASVAFAPPLGDDDYIGVGDAAIPAAQGVTLPQGRADQASSVTGATPTRSGANSESDVIAEWDAQVSDADRSAEADGIAPPDDSAGSVIDTVLDTITGGVGVIGGVNPVLGSDGLLGGVVGSVQDSVLDPLLGADGILNGILRPVVGESGLIGTITAPVLGPDGLLTAVTDSLITPILGPDGIVSEFVAPILGGDGPVGGVVAVVQETVLDPLLGNNALVGGVLDPVLSKDGVIGSVTGPMLGQDGLLGGVTETLIDPVLGNGGVVEDVVAPLLGSEGALASVVGTVEDGVLDPLVDGGGLLGGLFEPVLAGGDLIGGTTTAILGQDGAHGDTTRSLIDTVTGDAGLVGKVIGSPLSSAVDVDGAIGTIGQTGLDPLLGNDGLLNGLASPLPGDSLLGGLTAGPLGGPGLVRAQDSTSSAAASDSALLTSGSDDSSSESLSPVGEEAANSTYDADTVADDDGFLDTLLGLDSAAAWDSASESLSSSQSVDELLGSLDDSLVDEADGGLKGVDDGVDDLLAGLGLSGLLAPMAAASASGTTSTTSQVEADPEVDALLGEIIDSGDRALGGLSDPLAALLDEVGAEGTNDGFLAEDLAVETALAELLQPANSDDATDTAIGDFSLLGALQPTQSDEQD</sequence>
<feature type="region of interest" description="Disordered" evidence="1">
    <location>
        <begin position="123"/>
        <end position="145"/>
    </location>
</feature>
<dbReference type="EMBL" id="JAKZEU010000012">
    <property type="protein sequence ID" value="MCQ0972251.1"/>
    <property type="molecule type" value="Genomic_DNA"/>
</dbReference>
<evidence type="ECO:0008006" key="4">
    <source>
        <dbReference type="Google" id="ProtNLM"/>
    </source>
</evidence>
<gene>
    <name evidence="2" type="ORF">MLD63_17685</name>
</gene>
<organism evidence="2 3">
    <name type="scientific">Paracoccus albicereus</name>
    <dbReference type="NCBI Taxonomy" id="2922394"/>
    <lineage>
        <taxon>Bacteria</taxon>
        <taxon>Pseudomonadati</taxon>
        <taxon>Pseudomonadota</taxon>
        <taxon>Alphaproteobacteria</taxon>
        <taxon>Rhodobacterales</taxon>
        <taxon>Paracoccaceae</taxon>
        <taxon>Paracoccus</taxon>
    </lineage>
</organism>
<accession>A0ABT1MVL4</accession>
<feature type="region of interest" description="Disordered" evidence="1">
    <location>
        <begin position="542"/>
        <end position="589"/>
    </location>
</feature>
<evidence type="ECO:0000313" key="3">
    <source>
        <dbReference type="Proteomes" id="UP001203945"/>
    </source>
</evidence>
<comment type="caution">
    <text evidence="2">The sequence shown here is derived from an EMBL/GenBank/DDBJ whole genome shotgun (WGS) entry which is preliminary data.</text>
</comment>
<proteinExistence type="predicted"/>
<feature type="region of interest" description="Disordered" evidence="1">
    <location>
        <begin position="50"/>
        <end position="93"/>
    </location>
</feature>